<dbReference type="PANTHER" id="PTHR12483:SF115">
    <property type="entry name" value="COPPER TRANSPORT PROTEIN"/>
    <property type="match status" value="1"/>
</dbReference>
<dbReference type="GeneID" id="30179104"/>
<evidence type="ECO:0000256" key="2">
    <source>
        <dbReference type="ARBA" id="ARBA00022989"/>
    </source>
</evidence>
<comment type="subcellular location">
    <subcellularLocation>
        <location evidence="4">Membrane</location>
        <topology evidence="4">Multi-pass membrane protein</topology>
    </subcellularLocation>
</comment>
<dbReference type="GO" id="GO:0000329">
    <property type="term" value="C:fungal-type vacuole membrane"/>
    <property type="evidence" value="ECO:0007669"/>
    <property type="project" value="EnsemblFungi"/>
</dbReference>
<feature type="transmembrane region" description="Helical" evidence="4">
    <location>
        <begin position="49"/>
        <end position="66"/>
    </location>
</feature>
<dbReference type="EMBL" id="KV454005">
    <property type="protein sequence ID" value="ODQ45099.1"/>
    <property type="molecule type" value="Genomic_DNA"/>
</dbReference>
<dbReference type="RefSeq" id="XP_019016212.1">
    <property type="nucleotide sequence ID" value="XM_019162417.1"/>
</dbReference>
<dbReference type="GO" id="GO:0005375">
    <property type="term" value="F:copper ion transmembrane transporter activity"/>
    <property type="evidence" value="ECO:0007669"/>
    <property type="project" value="UniProtKB-UniRule"/>
</dbReference>
<keyword evidence="1 4" id="KW-0812">Transmembrane</keyword>
<accession>A0A1E3NG53</accession>
<dbReference type="InterPro" id="IPR007274">
    <property type="entry name" value="Cop_transporter"/>
</dbReference>
<dbReference type="AlphaFoldDB" id="A0A1E3NG53"/>
<keyword evidence="2 4" id="KW-1133">Transmembrane helix</keyword>
<feature type="non-terminal residue" evidence="5">
    <location>
        <position position="150"/>
    </location>
</feature>
<dbReference type="GO" id="GO:0015677">
    <property type="term" value="P:copper ion import"/>
    <property type="evidence" value="ECO:0007669"/>
    <property type="project" value="EnsemblFungi"/>
</dbReference>
<dbReference type="OrthoDB" id="161814at2759"/>
<comment type="similarity">
    <text evidence="4">Belongs to the copper transporter (Ctr) (TC 1.A.56) family. SLC31A subfamily.</text>
</comment>
<evidence type="ECO:0000256" key="4">
    <source>
        <dbReference type="RuleBase" id="RU367022"/>
    </source>
</evidence>
<evidence type="ECO:0000256" key="3">
    <source>
        <dbReference type="ARBA" id="ARBA00023136"/>
    </source>
</evidence>
<sequence>MDHTGMDHGGMDHDMPGMKMCKMAMTLNSDYENLCILTETLMVTNKPQLVFAMTGIALFSLGYEYFKLFVDRMQARYSQYLKSNTVTENERVKYKVRLSAAYAFSVGYSFIIMLLFMSFNVWVMLAVCIGAGLGHYAFGGSSSTASLVCH</sequence>
<gene>
    <name evidence="5" type="ORF">PICMEDRAFT_25880</name>
</gene>
<keyword evidence="4" id="KW-0186">Copper</keyword>
<name>A0A1E3NG53_9ASCO</name>
<keyword evidence="4" id="KW-0406">Ion transport</keyword>
<protein>
    <recommendedName>
        <fullName evidence="4">Copper transport protein</fullName>
    </recommendedName>
</protein>
<keyword evidence="6" id="KW-1185">Reference proteome</keyword>
<keyword evidence="4" id="KW-0813">Transport</keyword>
<dbReference type="Pfam" id="PF04145">
    <property type="entry name" value="Ctr"/>
    <property type="match status" value="2"/>
</dbReference>
<evidence type="ECO:0000313" key="5">
    <source>
        <dbReference type="EMBL" id="ODQ45099.1"/>
    </source>
</evidence>
<feature type="transmembrane region" description="Helical" evidence="4">
    <location>
        <begin position="100"/>
        <end position="133"/>
    </location>
</feature>
<keyword evidence="3 4" id="KW-0472">Membrane</keyword>
<evidence type="ECO:0000313" key="6">
    <source>
        <dbReference type="Proteomes" id="UP000094455"/>
    </source>
</evidence>
<dbReference type="PANTHER" id="PTHR12483">
    <property type="entry name" value="SOLUTE CARRIER FAMILY 31 COPPER TRANSPORTERS"/>
    <property type="match status" value="1"/>
</dbReference>
<reference evidence="5 6" key="1">
    <citation type="journal article" date="2016" name="Proc. Natl. Acad. Sci. U.S.A.">
        <title>Comparative genomics of biotechnologically important yeasts.</title>
        <authorList>
            <person name="Riley R."/>
            <person name="Haridas S."/>
            <person name="Wolfe K.H."/>
            <person name="Lopes M.R."/>
            <person name="Hittinger C.T."/>
            <person name="Goeker M."/>
            <person name="Salamov A.A."/>
            <person name="Wisecaver J.H."/>
            <person name="Long T.M."/>
            <person name="Calvey C.H."/>
            <person name="Aerts A.L."/>
            <person name="Barry K.W."/>
            <person name="Choi C."/>
            <person name="Clum A."/>
            <person name="Coughlan A.Y."/>
            <person name="Deshpande S."/>
            <person name="Douglass A.P."/>
            <person name="Hanson S.J."/>
            <person name="Klenk H.-P."/>
            <person name="LaButti K.M."/>
            <person name="Lapidus A."/>
            <person name="Lindquist E.A."/>
            <person name="Lipzen A.M."/>
            <person name="Meier-Kolthoff J.P."/>
            <person name="Ohm R.A."/>
            <person name="Otillar R.P."/>
            <person name="Pangilinan J.L."/>
            <person name="Peng Y."/>
            <person name="Rokas A."/>
            <person name="Rosa C.A."/>
            <person name="Scheuner C."/>
            <person name="Sibirny A.A."/>
            <person name="Slot J.C."/>
            <person name="Stielow J.B."/>
            <person name="Sun H."/>
            <person name="Kurtzman C.P."/>
            <person name="Blackwell M."/>
            <person name="Grigoriev I.V."/>
            <person name="Jeffries T.W."/>
        </authorList>
    </citation>
    <scope>NUCLEOTIDE SEQUENCE [LARGE SCALE GENOMIC DNA]</scope>
    <source>
        <strain evidence="5 6">NRRL Y-2026</strain>
    </source>
</reference>
<organism evidence="5 6">
    <name type="scientific">Pichia membranifaciens NRRL Y-2026</name>
    <dbReference type="NCBI Taxonomy" id="763406"/>
    <lineage>
        <taxon>Eukaryota</taxon>
        <taxon>Fungi</taxon>
        <taxon>Dikarya</taxon>
        <taxon>Ascomycota</taxon>
        <taxon>Saccharomycotina</taxon>
        <taxon>Pichiomycetes</taxon>
        <taxon>Pichiales</taxon>
        <taxon>Pichiaceae</taxon>
        <taxon>Pichia</taxon>
    </lineage>
</organism>
<dbReference type="GO" id="GO:0006878">
    <property type="term" value="P:intracellular copper ion homeostasis"/>
    <property type="evidence" value="ECO:0007669"/>
    <property type="project" value="EnsemblFungi"/>
</dbReference>
<proteinExistence type="inferred from homology"/>
<keyword evidence="4" id="KW-0187">Copper transport</keyword>
<dbReference type="Proteomes" id="UP000094455">
    <property type="component" value="Unassembled WGS sequence"/>
</dbReference>
<dbReference type="STRING" id="763406.A0A1E3NG53"/>
<evidence type="ECO:0000256" key="1">
    <source>
        <dbReference type="ARBA" id="ARBA00022692"/>
    </source>
</evidence>